<dbReference type="EMBL" id="JAANXD010000077">
    <property type="protein sequence ID" value="MBS1259016.1"/>
    <property type="molecule type" value="Genomic_DNA"/>
</dbReference>
<evidence type="ECO:0000313" key="1">
    <source>
        <dbReference type="EMBL" id="MBS1259016.1"/>
    </source>
</evidence>
<accession>A0A941W5U4</accession>
<gene>
    <name evidence="1" type="ORF">MAG551_02082</name>
</gene>
<protein>
    <submittedName>
        <fullName evidence="1">Sulfur carrier protein CysO</fullName>
    </submittedName>
</protein>
<organism evidence="1 2">
    <name type="scientific">Candidatus Scalindua arabica</name>
    <dbReference type="NCBI Taxonomy" id="1127984"/>
    <lineage>
        <taxon>Bacteria</taxon>
        <taxon>Pseudomonadati</taxon>
        <taxon>Planctomycetota</taxon>
        <taxon>Candidatus Brocadiia</taxon>
        <taxon>Candidatus Brocadiales</taxon>
        <taxon>Candidatus Scalinduaceae</taxon>
        <taxon>Candidatus Scalindua</taxon>
    </lineage>
</organism>
<reference evidence="1" key="1">
    <citation type="journal article" date="2021" name="ISME J.">
        <title>Fine-scale metabolic discontinuity in a stratified prokaryote microbiome of a Red Sea deep halocline.</title>
        <authorList>
            <person name="Michoud G."/>
            <person name="Ngugi D.K."/>
            <person name="Barozzi A."/>
            <person name="Merlino G."/>
            <person name="Calleja M.L."/>
            <person name="Delgado-Huertas A."/>
            <person name="Moran X.A.G."/>
            <person name="Daffonchio D."/>
        </authorList>
    </citation>
    <scope>NUCLEOTIDE SEQUENCE</scope>
    <source>
        <strain evidence="1">SuakinDeep_MAG55_1</strain>
    </source>
</reference>
<proteinExistence type="predicted"/>
<dbReference type="PANTHER" id="PTHR38031:SF1">
    <property type="entry name" value="SULFUR CARRIER PROTEIN CYSO"/>
    <property type="match status" value="1"/>
</dbReference>
<dbReference type="InterPro" id="IPR052045">
    <property type="entry name" value="Sulfur_Carrier/Prot_Modifier"/>
</dbReference>
<dbReference type="NCBIfam" id="TIGR01687">
    <property type="entry name" value="moaD_arch"/>
    <property type="match status" value="1"/>
</dbReference>
<dbReference type="InterPro" id="IPR016155">
    <property type="entry name" value="Mopterin_synth/thiamin_S_b"/>
</dbReference>
<dbReference type="InterPro" id="IPR010038">
    <property type="entry name" value="MoaD_arc-typ"/>
</dbReference>
<dbReference type="Pfam" id="PF02597">
    <property type="entry name" value="ThiS"/>
    <property type="match status" value="1"/>
</dbReference>
<dbReference type="Proteomes" id="UP000722750">
    <property type="component" value="Unassembled WGS sequence"/>
</dbReference>
<name>A0A941W5U4_9BACT</name>
<comment type="caution">
    <text evidence="1">The sequence shown here is derived from an EMBL/GenBank/DDBJ whole genome shotgun (WGS) entry which is preliminary data.</text>
</comment>
<evidence type="ECO:0000313" key="2">
    <source>
        <dbReference type="Proteomes" id="UP000722750"/>
    </source>
</evidence>
<dbReference type="Gene3D" id="3.10.20.30">
    <property type="match status" value="1"/>
</dbReference>
<dbReference type="PANTHER" id="PTHR38031">
    <property type="entry name" value="SULFUR CARRIER PROTEIN SLR0821-RELATED"/>
    <property type="match status" value="1"/>
</dbReference>
<dbReference type="InterPro" id="IPR003749">
    <property type="entry name" value="ThiS/MoaD-like"/>
</dbReference>
<dbReference type="SUPFAM" id="SSF54285">
    <property type="entry name" value="MoaD/ThiS"/>
    <property type="match status" value="1"/>
</dbReference>
<dbReference type="CDD" id="cd17074">
    <property type="entry name" value="Ubl_CysO_like"/>
    <property type="match status" value="1"/>
</dbReference>
<dbReference type="InterPro" id="IPR012675">
    <property type="entry name" value="Beta-grasp_dom_sf"/>
</dbReference>
<dbReference type="AlphaFoldDB" id="A0A941W5U4"/>
<sequence length="93" mass="10532">MPVKVRIPTPLRSLTNGEEEVTAEGKSIQEVIDNLETNYNGFKERLCDENGQIRRFINFYLNDEDIRFKDNQETAVNDGDQISIVPAIAGGFI</sequence>